<reference evidence="4" key="1">
    <citation type="submission" date="2023-12" db="EMBL/GenBank/DDBJ databases">
        <title>Fervidustalea candida gen. nov., sp. nov., a novel member of the family Paenibacillaceae isolated from a geothermal area.</title>
        <authorList>
            <person name="Li W.-J."/>
            <person name="Jiao J.-Y."/>
            <person name="Chen Y."/>
        </authorList>
    </citation>
    <scope>NUCLEOTIDE SEQUENCE</scope>
    <source>
        <strain evidence="4">SYSU GA230002</strain>
    </source>
</reference>
<dbReference type="Pfam" id="PF04185">
    <property type="entry name" value="Phosphoesterase"/>
    <property type="match status" value="1"/>
</dbReference>
<dbReference type="InterPro" id="IPR017850">
    <property type="entry name" value="Alkaline_phosphatase_core_sf"/>
</dbReference>
<dbReference type="PANTHER" id="PTHR31956">
    <property type="entry name" value="NON-SPECIFIC PHOSPHOLIPASE C4-RELATED"/>
    <property type="match status" value="1"/>
</dbReference>
<feature type="signal peptide" evidence="3">
    <location>
        <begin position="1"/>
        <end position="26"/>
    </location>
</feature>
<dbReference type="RefSeq" id="WP_371755960.1">
    <property type="nucleotide sequence ID" value="NZ_JAYJLD010000053.1"/>
</dbReference>
<dbReference type="PROSITE" id="PS51257">
    <property type="entry name" value="PROKAR_LIPOPROTEIN"/>
    <property type="match status" value="1"/>
</dbReference>
<dbReference type="InterPro" id="IPR007312">
    <property type="entry name" value="Phosphoesterase"/>
</dbReference>
<evidence type="ECO:0000256" key="1">
    <source>
        <dbReference type="ARBA" id="ARBA00022801"/>
    </source>
</evidence>
<keyword evidence="5" id="KW-1185">Reference proteome</keyword>
<evidence type="ECO:0000256" key="3">
    <source>
        <dbReference type="SAM" id="SignalP"/>
    </source>
</evidence>
<gene>
    <name evidence="4" type="ORF">VF724_19640</name>
</gene>
<accession>A0ABU5ZNT0</accession>
<feature type="chain" id="PRO_5046316003" evidence="3">
    <location>
        <begin position="27"/>
        <end position="341"/>
    </location>
</feature>
<dbReference type="EMBL" id="JAYJLD010000053">
    <property type="protein sequence ID" value="MEB3103833.1"/>
    <property type="molecule type" value="Genomic_DNA"/>
</dbReference>
<dbReference type="PANTHER" id="PTHR31956:SF1">
    <property type="entry name" value="NON-SPECIFIC PHOSPHOLIPASE C1"/>
    <property type="match status" value="1"/>
</dbReference>
<name>A0ABU5ZNT0_9BACL</name>
<proteinExistence type="predicted"/>
<organism evidence="4 5">
    <name type="scientific">Ferviditalea candida</name>
    <dbReference type="NCBI Taxonomy" id="3108399"/>
    <lineage>
        <taxon>Bacteria</taxon>
        <taxon>Bacillati</taxon>
        <taxon>Bacillota</taxon>
        <taxon>Bacilli</taxon>
        <taxon>Bacillales</taxon>
        <taxon>Paenibacillaceae</taxon>
        <taxon>Ferviditalea</taxon>
    </lineage>
</organism>
<evidence type="ECO:0000313" key="4">
    <source>
        <dbReference type="EMBL" id="MEB3103833.1"/>
    </source>
</evidence>
<keyword evidence="3" id="KW-0732">Signal</keyword>
<feature type="compositionally biased region" description="Low complexity" evidence="2">
    <location>
        <begin position="42"/>
        <end position="68"/>
    </location>
</feature>
<feature type="region of interest" description="Disordered" evidence="2">
    <location>
        <begin position="30"/>
        <end position="87"/>
    </location>
</feature>
<dbReference type="Proteomes" id="UP001310386">
    <property type="component" value="Unassembled WGS sequence"/>
</dbReference>
<evidence type="ECO:0000256" key="2">
    <source>
        <dbReference type="SAM" id="MobiDB-lite"/>
    </source>
</evidence>
<protein>
    <submittedName>
        <fullName evidence="4">Alkaline phosphatase family protein</fullName>
    </submittedName>
</protein>
<comment type="caution">
    <text evidence="4">The sequence shown here is derived from an EMBL/GenBank/DDBJ whole genome shotgun (WGS) entry which is preliminary data.</text>
</comment>
<sequence length="341" mass="37480">MKPKQIYRHMLILISFMIVLSGCRTSLPPANGGEAGSPAPVPTSEPAAETPAPSAPSTPAESPAVSPTKQPSMPSPTPSPELEQGKKVPTRLPIEHMVIVIEENHSFKQIVGNSDAPYLQSLIAKGALFTNAHGVTHPSQPNYLAFFSGSTQGVTNDSCKGPFSAPNLASELMKRKLSFSGYSEDMPKTGYSGCSYKQYARKHNPWAQFTNVPADANKPFSDFPKDFSRLPTVSFVIPNEKHDMHSGSIRQADDWLKANLGPYVSWAETHQSLLILTWDEDDFSKKNQIPMILVGPMINPGKYAEKVNHYSLLKWIEEAYKLPQLGKSKNASPLPLIWRLP</sequence>
<keyword evidence="1" id="KW-0378">Hydrolase</keyword>
<dbReference type="Gene3D" id="3.40.720.10">
    <property type="entry name" value="Alkaline Phosphatase, subunit A"/>
    <property type="match status" value="1"/>
</dbReference>
<evidence type="ECO:0000313" key="5">
    <source>
        <dbReference type="Proteomes" id="UP001310386"/>
    </source>
</evidence>